<protein>
    <submittedName>
        <fullName evidence="2">Helix-turn-helix domain-containing protein</fullName>
    </submittedName>
</protein>
<gene>
    <name evidence="2" type="ORF">ACFYXQ_15775</name>
</gene>
<dbReference type="RefSeq" id="WP_387404001.1">
    <property type="nucleotide sequence ID" value="NZ_JBIAQY010000004.1"/>
</dbReference>
<dbReference type="EMBL" id="JBIAQY010000004">
    <property type="protein sequence ID" value="MFF3569229.1"/>
    <property type="molecule type" value="Genomic_DNA"/>
</dbReference>
<dbReference type="InterPro" id="IPR001387">
    <property type="entry name" value="Cro/C1-type_HTH"/>
</dbReference>
<dbReference type="Proteomes" id="UP001601992">
    <property type="component" value="Unassembled WGS sequence"/>
</dbReference>
<dbReference type="InterPro" id="IPR010982">
    <property type="entry name" value="Lambda_DNA-bd_dom_sf"/>
</dbReference>
<dbReference type="Pfam" id="PF13560">
    <property type="entry name" value="HTH_31"/>
    <property type="match status" value="1"/>
</dbReference>
<dbReference type="PROSITE" id="PS50943">
    <property type="entry name" value="HTH_CROC1"/>
    <property type="match status" value="1"/>
</dbReference>
<accession>A0ABW6RZ30</accession>
<dbReference type="SMART" id="SM00530">
    <property type="entry name" value="HTH_XRE"/>
    <property type="match status" value="1"/>
</dbReference>
<keyword evidence="3" id="KW-1185">Reference proteome</keyword>
<evidence type="ECO:0000313" key="2">
    <source>
        <dbReference type="EMBL" id="MFF3569229.1"/>
    </source>
</evidence>
<feature type="domain" description="HTH cro/C1-type" evidence="1">
    <location>
        <begin position="22"/>
        <end position="76"/>
    </location>
</feature>
<reference evidence="2 3" key="1">
    <citation type="submission" date="2024-10" db="EMBL/GenBank/DDBJ databases">
        <title>The Natural Products Discovery Center: Release of the First 8490 Sequenced Strains for Exploring Actinobacteria Biosynthetic Diversity.</title>
        <authorList>
            <person name="Kalkreuter E."/>
            <person name="Kautsar S.A."/>
            <person name="Yang D."/>
            <person name="Bader C.D."/>
            <person name="Teijaro C.N."/>
            <person name="Fluegel L."/>
            <person name="Davis C.M."/>
            <person name="Simpson J.R."/>
            <person name="Lauterbach L."/>
            <person name="Steele A.D."/>
            <person name="Gui C."/>
            <person name="Meng S."/>
            <person name="Li G."/>
            <person name="Viehrig K."/>
            <person name="Ye F."/>
            <person name="Su P."/>
            <person name="Kiefer A.F."/>
            <person name="Nichols A."/>
            <person name="Cepeda A.J."/>
            <person name="Yan W."/>
            <person name="Fan B."/>
            <person name="Jiang Y."/>
            <person name="Adhikari A."/>
            <person name="Zheng C.-J."/>
            <person name="Schuster L."/>
            <person name="Cowan T.M."/>
            <person name="Smanski M.J."/>
            <person name="Chevrette M.G."/>
            <person name="De Carvalho L.P.S."/>
            <person name="Shen B."/>
        </authorList>
    </citation>
    <scope>NUCLEOTIDE SEQUENCE [LARGE SCALE GENOMIC DNA]</scope>
    <source>
        <strain evidence="2 3">NPDC002593</strain>
    </source>
</reference>
<comment type="caution">
    <text evidence="2">The sequence shown here is derived from an EMBL/GenBank/DDBJ whole genome shotgun (WGS) entry which is preliminary data.</text>
</comment>
<name>A0ABW6RZ30_9NOCA</name>
<organism evidence="2 3">
    <name type="scientific">Nocardia jiangxiensis</name>
    <dbReference type="NCBI Taxonomy" id="282685"/>
    <lineage>
        <taxon>Bacteria</taxon>
        <taxon>Bacillati</taxon>
        <taxon>Actinomycetota</taxon>
        <taxon>Actinomycetes</taxon>
        <taxon>Mycobacteriales</taxon>
        <taxon>Nocardiaceae</taxon>
        <taxon>Nocardia</taxon>
    </lineage>
</organism>
<dbReference type="Gene3D" id="1.10.260.40">
    <property type="entry name" value="lambda repressor-like DNA-binding domains"/>
    <property type="match status" value="1"/>
</dbReference>
<evidence type="ECO:0000259" key="1">
    <source>
        <dbReference type="PROSITE" id="PS50943"/>
    </source>
</evidence>
<dbReference type="SUPFAM" id="SSF47413">
    <property type="entry name" value="lambda repressor-like DNA-binding domains"/>
    <property type="match status" value="1"/>
</dbReference>
<sequence>MGQVPRELDPRTSAAAAFGAELRDRRVAAGRSQRGLGRLVLVSGALIEKIEKALRQPHPDLVRRLDVVLNADGGLIRLASDFLDMDEGGPVSRFEELSPDAAVERLRRLIIDVRNADHTMAADRVHDVVACADAAEAVVPRASSRERVMLRRTVAEAQQLAGWMMFDRGRTKAAEGLLARARVSAEQAQAFDLIGYIAGPNLAFIHTWSGDPARGAELAYGALAWANRSGNRRLSAFVATMAARAHAKMGESALCERMLATAEAELEQHAGEDCDPYWLSVFDHTALAGHRGSCLLALGDSERSVRALREQESSGPLVFVRNNIIWQLESAIASLTIGELEAAYAGIDRALDYAAPGSVTPRVIRVFRAADHQLHAVARAEVAASDTHDRLHRFIASSG</sequence>
<evidence type="ECO:0000313" key="3">
    <source>
        <dbReference type="Proteomes" id="UP001601992"/>
    </source>
</evidence>
<proteinExistence type="predicted"/>
<dbReference type="CDD" id="cd00093">
    <property type="entry name" value="HTH_XRE"/>
    <property type="match status" value="1"/>
</dbReference>